<name>A0ABP5NGD8_9MICC</name>
<feature type="region of interest" description="Disordered" evidence="1">
    <location>
        <begin position="224"/>
        <end position="294"/>
    </location>
</feature>
<organism evidence="3 4">
    <name type="scientific">Sinomonas flava</name>
    <dbReference type="NCBI Taxonomy" id="496857"/>
    <lineage>
        <taxon>Bacteria</taxon>
        <taxon>Bacillati</taxon>
        <taxon>Actinomycetota</taxon>
        <taxon>Actinomycetes</taxon>
        <taxon>Micrococcales</taxon>
        <taxon>Micrococcaceae</taxon>
        <taxon>Sinomonas</taxon>
    </lineage>
</organism>
<dbReference type="EMBL" id="BAAAQW010000003">
    <property type="protein sequence ID" value="GAA2197451.1"/>
    <property type="molecule type" value="Genomic_DNA"/>
</dbReference>
<keyword evidence="4" id="KW-1185">Reference proteome</keyword>
<evidence type="ECO:0000313" key="3">
    <source>
        <dbReference type="EMBL" id="GAA2197451.1"/>
    </source>
</evidence>
<feature type="signal peptide" evidence="2">
    <location>
        <begin position="1"/>
        <end position="20"/>
    </location>
</feature>
<dbReference type="Proteomes" id="UP001500432">
    <property type="component" value="Unassembled WGS sequence"/>
</dbReference>
<protein>
    <recommendedName>
        <fullName evidence="5">Lipoprotein</fullName>
    </recommendedName>
</protein>
<evidence type="ECO:0000256" key="2">
    <source>
        <dbReference type="SAM" id="SignalP"/>
    </source>
</evidence>
<feature type="chain" id="PRO_5046651732" description="Lipoprotein" evidence="2">
    <location>
        <begin position="21"/>
        <end position="294"/>
    </location>
</feature>
<sequence>MDIRKLGSAGLAATAAVALAACTGGGGGGAASSTSASPSKTDKVYSENELRSMISGLKDGDGNELKLYSQDQVAQGKSIGNLLLNTATVDPSDCKSIATAGLKTSVDSGSVAVAISDSQQPRTVSAQSGSDGPDAVQVLKDIEGKMDKCANFSVQVLTNKVSVSSKKLDAKTDATETFGTVSTRDGKNEDMLMQISGAKGRLLVVATKSGSNLADQERKELEGLVNDVLKKADSSSTGSASSSSPSSSGSSSSSSSSTSSPSTSSSSSSSSSMGGEPGTSSATATSKPSSTSTP</sequence>
<feature type="compositionally biased region" description="Basic and acidic residues" evidence="1">
    <location>
        <begin position="224"/>
        <end position="233"/>
    </location>
</feature>
<feature type="region of interest" description="Disordered" evidence="1">
    <location>
        <begin position="27"/>
        <end position="47"/>
    </location>
</feature>
<keyword evidence="2" id="KW-0732">Signal</keyword>
<evidence type="ECO:0000256" key="1">
    <source>
        <dbReference type="SAM" id="MobiDB-lite"/>
    </source>
</evidence>
<dbReference type="PROSITE" id="PS51257">
    <property type="entry name" value="PROKAR_LIPOPROTEIN"/>
    <property type="match status" value="1"/>
</dbReference>
<evidence type="ECO:0000313" key="4">
    <source>
        <dbReference type="Proteomes" id="UP001500432"/>
    </source>
</evidence>
<accession>A0ABP5NGD8</accession>
<proteinExistence type="predicted"/>
<reference evidence="4" key="1">
    <citation type="journal article" date="2019" name="Int. J. Syst. Evol. Microbiol.">
        <title>The Global Catalogue of Microorganisms (GCM) 10K type strain sequencing project: providing services to taxonomists for standard genome sequencing and annotation.</title>
        <authorList>
            <consortium name="The Broad Institute Genomics Platform"/>
            <consortium name="The Broad Institute Genome Sequencing Center for Infectious Disease"/>
            <person name="Wu L."/>
            <person name="Ma J."/>
        </authorList>
    </citation>
    <scope>NUCLEOTIDE SEQUENCE [LARGE SCALE GENOMIC DNA]</scope>
    <source>
        <strain evidence="4">JCM 16034</strain>
    </source>
</reference>
<feature type="compositionally biased region" description="Low complexity" evidence="1">
    <location>
        <begin position="234"/>
        <end position="294"/>
    </location>
</feature>
<dbReference type="RefSeq" id="WP_344298266.1">
    <property type="nucleotide sequence ID" value="NZ_BAAAQW010000003.1"/>
</dbReference>
<evidence type="ECO:0008006" key="5">
    <source>
        <dbReference type="Google" id="ProtNLM"/>
    </source>
</evidence>
<comment type="caution">
    <text evidence="3">The sequence shown here is derived from an EMBL/GenBank/DDBJ whole genome shotgun (WGS) entry which is preliminary data.</text>
</comment>
<gene>
    <name evidence="3" type="ORF">GCM10009849_06390</name>
</gene>